<keyword evidence="5" id="KW-0631">Potassium channel</keyword>
<evidence type="ECO:0000256" key="11">
    <source>
        <dbReference type="ARBA" id="ARBA00023303"/>
    </source>
</evidence>
<feature type="domain" description="Potassium channel tetramerisation-type BTB" evidence="15">
    <location>
        <begin position="53"/>
        <end position="141"/>
    </location>
</feature>
<dbReference type="InterPro" id="IPR005821">
    <property type="entry name" value="Ion_trans_dom"/>
</dbReference>
<keyword evidence="6" id="KW-0851">Voltage-gated channel</keyword>
<evidence type="ECO:0000256" key="7">
    <source>
        <dbReference type="ARBA" id="ARBA00022958"/>
    </source>
</evidence>
<dbReference type="Proteomes" id="UP001195483">
    <property type="component" value="Unassembled WGS sequence"/>
</dbReference>
<feature type="domain" description="Ion transport" evidence="14">
    <location>
        <begin position="201"/>
        <end position="452"/>
    </location>
</feature>
<feature type="transmembrane region" description="Helical" evidence="13">
    <location>
        <begin position="293"/>
        <end position="311"/>
    </location>
</feature>
<keyword evidence="4 13" id="KW-0812">Transmembrane</keyword>
<evidence type="ECO:0000259" key="15">
    <source>
        <dbReference type="Pfam" id="PF02214"/>
    </source>
</evidence>
<dbReference type="GO" id="GO:0001508">
    <property type="term" value="P:action potential"/>
    <property type="evidence" value="ECO:0007669"/>
    <property type="project" value="TreeGrafter"/>
</dbReference>
<keyword evidence="9" id="KW-0406">Ion transport</keyword>
<dbReference type="Gene3D" id="1.10.287.70">
    <property type="match status" value="1"/>
</dbReference>
<dbReference type="PANTHER" id="PTHR11537:SF254">
    <property type="entry name" value="POTASSIUM VOLTAGE-GATED CHANNEL PROTEIN SHAB"/>
    <property type="match status" value="1"/>
</dbReference>
<dbReference type="SUPFAM" id="SSF81324">
    <property type="entry name" value="Voltage-gated potassium channels"/>
    <property type="match status" value="1"/>
</dbReference>
<evidence type="ECO:0000256" key="1">
    <source>
        <dbReference type="ARBA" id="ARBA00004141"/>
    </source>
</evidence>
<reference evidence="16" key="1">
    <citation type="journal article" date="2021" name="Genome Biol. Evol.">
        <title>A High-Quality Reference Genome for a Parasitic Bivalve with Doubly Uniparental Inheritance (Bivalvia: Unionida).</title>
        <authorList>
            <person name="Smith C.H."/>
        </authorList>
    </citation>
    <scope>NUCLEOTIDE SEQUENCE</scope>
    <source>
        <strain evidence="16">CHS0354</strain>
    </source>
</reference>
<dbReference type="GO" id="GO:0008076">
    <property type="term" value="C:voltage-gated potassium channel complex"/>
    <property type="evidence" value="ECO:0007669"/>
    <property type="project" value="InterPro"/>
</dbReference>
<evidence type="ECO:0000256" key="12">
    <source>
        <dbReference type="SAM" id="MobiDB-lite"/>
    </source>
</evidence>
<keyword evidence="8 13" id="KW-1133">Transmembrane helix</keyword>
<feature type="transmembrane region" description="Helical" evidence="13">
    <location>
        <begin position="424"/>
        <end position="453"/>
    </location>
</feature>
<dbReference type="InterPro" id="IPR011333">
    <property type="entry name" value="SKP1/BTB/POZ_sf"/>
</dbReference>
<keyword evidence="3" id="KW-0633">Potassium transport</keyword>
<dbReference type="EMBL" id="JAEAOA010000896">
    <property type="protein sequence ID" value="KAK3577887.1"/>
    <property type="molecule type" value="Genomic_DNA"/>
</dbReference>
<keyword evidence="2" id="KW-0813">Transport</keyword>
<sequence length="551" mass="63073">MQTKKGPRIEKTNMNGNLIKSKKNNCQNGHKIASIASDNNNDYGIDNEVDDIVTINVGGTRHETKLSTLQKWPNTRLHSVAETARTTGKRDFYFDRNPHLFVNILNYYRIGQLHMPGDICGPVAKAEIDYWELDEKEIQQCCWVKYISYEETEEMLKPFERDEEEIHKDVDTDDRVSFWAQTRPKLWKAIQDPYSSKKALIFAIVSLMVVLLSITVFVVETLPTFDDITAHAPDSSKNITSKDLLHELEIFTDISPTDALLLIDNTCNLLLFIEFIVKMWASPNRVKFVRSPSALIDLLALIPYYIGLMIIKLHPDPITLLNVIQVLFATRILRIFRLFELMKHFLALKILMYTIAASTKELLLLLIVVLIGVIIFACIEYYMELFSGIETEIKHIPIACWWAIITMTTIGYGDIVPKSVPGYLVGACCAISGILVIALSVPVIVNNFTIYYLHAQARDKLRKRKKRSEQAQKWRRLNEGMKENLNKKSIFGIFLREKKSNSVEAFAPEKADSGRFNKNLFAVTKIEPLRTAQERDIDNDTSSGKREMESN</sequence>
<dbReference type="Gene3D" id="1.20.120.350">
    <property type="entry name" value="Voltage-gated potassium channels. Chain C"/>
    <property type="match status" value="1"/>
</dbReference>
<dbReference type="Pfam" id="PF02214">
    <property type="entry name" value="BTB_2"/>
    <property type="match status" value="1"/>
</dbReference>
<feature type="region of interest" description="Disordered" evidence="12">
    <location>
        <begin position="532"/>
        <end position="551"/>
    </location>
</feature>
<evidence type="ECO:0000256" key="13">
    <source>
        <dbReference type="SAM" id="Phobius"/>
    </source>
</evidence>
<feature type="transmembrane region" description="Helical" evidence="13">
    <location>
        <begin position="363"/>
        <end position="383"/>
    </location>
</feature>
<reference evidence="16" key="3">
    <citation type="submission" date="2023-05" db="EMBL/GenBank/DDBJ databases">
        <authorList>
            <person name="Smith C.H."/>
        </authorList>
    </citation>
    <scope>NUCLEOTIDE SEQUENCE</scope>
    <source>
        <strain evidence="16">CHS0354</strain>
        <tissue evidence="16">Mantle</tissue>
    </source>
</reference>
<evidence type="ECO:0000256" key="2">
    <source>
        <dbReference type="ARBA" id="ARBA00022448"/>
    </source>
</evidence>
<evidence type="ECO:0000256" key="6">
    <source>
        <dbReference type="ARBA" id="ARBA00022882"/>
    </source>
</evidence>
<proteinExistence type="predicted"/>
<evidence type="ECO:0000256" key="8">
    <source>
        <dbReference type="ARBA" id="ARBA00022989"/>
    </source>
</evidence>
<evidence type="ECO:0000256" key="5">
    <source>
        <dbReference type="ARBA" id="ARBA00022826"/>
    </source>
</evidence>
<dbReference type="Gene3D" id="3.30.710.10">
    <property type="entry name" value="Potassium Channel Kv1.1, Chain A"/>
    <property type="match status" value="1"/>
</dbReference>
<dbReference type="InterPro" id="IPR028325">
    <property type="entry name" value="VG_K_chnl"/>
</dbReference>
<comment type="subcellular location">
    <subcellularLocation>
        <location evidence="1">Membrane</location>
        <topology evidence="1">Multi-pass membrane protein</topology>
    </subcellularLocation>
</comment>
<keyword evidence="7" id="KW-0630">Potassium</keyword>
<evidence type="ECO:0000256" key="9">
    <source>
        <dbReference type="ARBA" id="ARBA00023065"/>
    </source>
</evidence>
<feature type="transmembrane region" description="Helical" evidence="13">
    <location>
        <begin position="259"/>
        <end position="281"/>
    </location>
</feature>
<dbReference type="InterPro" id="IPR027359">
    <property type="entry name" value="Volt_channel_dom_sf"/>
</dbReference>
<feature type="transmembrane region" description="Helical" evidence="13">
    <location>
        <begin position="395"/>
        <end position="412"/>
    </location>
</feature>
<keyword evidence="10 13" id="KW-0472">Membrane</keyword>
<accession>A0AAE0RQQ5</accession>
<organism evidence="16 17">
    <name type="scientific">Potamilus streckersoni</name>
    <dbReference type="NCBI Taxonomy" id="2493646"/>
    <lineage>
        <taxon>Eukaryota</taxon>
        <taxon>Metazoa</taxon>
        <taxon>Spiralia</taxon>
        <taxon>Lophotrochozoa</taxon>
        <taxon>Mollusca</taxon>
        <taxon>Bivalvia</taxon>
        <taxon>Autobranchia</taxon>
        <taxon>Heteroconchia</taxon>
        <taxon>Palaeoheterodonta</taxon>
        <taxon>Unionida</taxon>
        <taxon>Unionoidea</taxon>
        <taxon>Unionidae</taxon>
        <taxon>Ambleminae</taxon>
        <taxon>Lampsilini</taxon>
        <taxon>Potamilus</taxon>
    </lineage>
</organism>
<dbReference type="PRINTS" id="PR01498">
    <property type="entry name" value="SHAWCHANNEL"/>
</dbReference>
<name>A0AAE0RQQ5_9BIVA</name>
<dbReference type="Pfam" id="PF00520">
    <property type="entry name" value="Ion_trans"/>
    <property type="match status" value="1"/>
</dbReference>
<evidence type="ECO:0008006" key="18">
    <source>
        <dbReference type="Google" id="ProtNLM"/>
    </source>
</evidence>
<dbReference type="PANTHER" id="PTHR11537">
    <property type="entry name" value="VOLTAGE-GATED POTASSIUM CHANNEL"/>
    <property type="match status" value="1"/>
</dbReference>
<dbReference type="PRINTS" id="PR01491">
    <property type="entry name" value="KVCHANNEL"/>
</dbReference>
<dbReference type="GO" id="GO:0051260">
    <property type="term" value="P:protein homooligomerization"/>
    <property type="evidence" value="ECO:0007669"/>
    <property type="project" value="InterPro"/>
</dbReference>
<keyword evidence="11" id="KW-0407">Ion channel</keyword>
<dbReference type="InterPro" id="IPR003974">
    <property type="entry name" value="K_chnl_volt-dep_Kv3"/>
</dbReference>
<evidence type="ECO:0000256" key="10">
    <source>
        <dbReference type="ARBA" id="ARBA00023136"/>
    </source>
</evidence>
<dbReference type="InterPro" id="IPR003131">
    <property type="entry name" value="T1-type_BTB"/>
</dbReference>
<protein>
    <recommendedName>
        <fullName evidence="18">BTB domain-containing protein</fullName>
    </recommendedName>
</protein>
<evidence type="ECO:0000256" key="4">
    <source>
        <dbReference type="ARBA" id="ARBA00022692"/>
    </source>
</evidence>
<evidence type="ECO:0000259" key="14">
    <source>
        <dbReference type="Pfam" id="PF00520"/>
    </source>
</evidence>
<dbReference type="PRINTS" id="PR00169">
    <property type="entry name" value="KCHANNEL"/>
</dbReference>
<gene>
    <name evidence="16" type="ORF">CHS0354_014560</name>
</gene>
<evidence type="ECO:0000313" key="16">
    <source>
        <dbReference type="EMBL" id="KAK3577887.1"/>
    </source>
</evidence>
<dbReference type="GO" id="GO:0005249">
    <property type="term" value="F:voltage-gated potassium channel activity"/>
    <property type="evidence" value="ECO:0007669"/>
    <property type="project" value="InterPro"/>
</dbReference>
<dbReference type="FunFam" id="1.10.287.70:FF:000028">
    <property type="entry name" value="potassium voltage-gated channel subfamily D member 3"/>
    <property type="match status" value="1"/>
</dbReference>
<comment type="caution">
    <text evidence="16">The sequence shown here is derived from an EMBL/GenBank/DDBJ whole genome shotgun (WGS) entry which is preliminary data.</text>
</comment>
<dbReference type="InterPro" id="IPR003968">
    <property type="entry name" value="K_chnl_volt-dep_Kv"/>
</dbReference>
<dbReference type="AlphaFoldDB" id="A0AAE0RQQ5"/>
<keyword evidence="17" id="KW-1185">Reference proteome</keyword>
<feature type="transmembrane region" description="Helical" evidence="13">
    <location>
        <begin position="199"/>
        <end position="219"/>
    </location>
</feature>
<evidence type="ECO:0000256" key="3">
    <source>
        <dbReference type="ARBA" id="ARBA00022538"/>
    </source>
</evidence>
<reference evidence="16" key="2">
    <citation type="journal article" date="2021" name="Genome Biol. Evol.">
        <title>Developing a high-quality reference genome for a parasitic bivalve with doubly uniparental inheritance (Bivalvia: Unionida).</title>
        <authorList>
            <person name="Smith C.H."/>
        </authorList>
    </citation>
    <scope>NUCLEOTIDE SEQUENCE</scope>
    <source>
        <strain evidence="16">CHS0354</strain>
        <tissue evidence="16">Mantle</tissue>
    </source>
</reference>
<evidence type="ECO:0000313" key="17">
    <source>
        <dbReference type="Proteomes" id="UP001195483"/>
    </source>
</evidence>
<dbReference type="SUPFAM" id="SSF54695">
    <property type="entry name" value="POZ domain"/>
    <property type="match status" value="1"/>
</dbReference>